<dbReference type="Gene3D" id="3.40.50.970">
    <property type="match status" value="1"/>
</dbReference>
<evidence type="ECO:0000256" key="1">
    <source>
        <dbReference type="ARBA" id="ARBA00023002"/>
    </source>
</evidence>
<dbReference type="SUPFAM" id="SSF52518">
    <property type="entry name" value="Thiamin diphosphate-binding fold (THDP-binding)"/>
    <property type="match status" value="1"/>
</dbReference>
<dbReference type="Proteomes" id="UP000265566">
    <property type="component" value="Chromosome 8"/>
</dbReference>
<dbReference type="AlphaFoldDB" id="A0A396GTM6"/>
<dbReference type="PANTHER" id="PTHR43380:SF1">
    <property type="entry name" value="2-OXOISOVALERATE DEHYDROGENASE SUBUNIT ALPHA, MITOCHONDRIAL"/>
    <property type="match status" value="1"/>
</dbReference>
<dbReference type="InterPro" id="IPR050771">
    <property type="entry name" value="Alpha-ketoacid_DH_E1_comp"/>
</dbReference>
<reference evidence="4" key="1">
    <citation type="journal article" date="2018" name="Nat. Plants">
        <title>Whole-genome landscape of Medicago truncatula symbiotic genes.</title>
        <authorList>
            <person name="Pecrix Y."/>
            <person name="Staton S.E."/>
            <person name="Sallet E."/>
            <person name="Lelandais-Briere C."/>
            <person name="Moreau S."/>
            <person name="Carrere S."/>
            <person name="Blein T."/>
            <person name="Jardinaud M.F."/>
            <person name="Latrasse D."/>
            <person name="Zouine M."/>
            <person name="Zahm M."/>
            <person name="Kreplak J."/>
            <person name="Mayjonade B."/>
            <person name="Satge C."/>
            <person name="Perez M."/>
            <person name="Cauet S."/>
            <person name="Marande W."/>
            <person name="Chantry-Darmon C."/>
            <person name="Lopez-Roques C."/>
            <person name="Bouchez O."/>
            <person name="Berard A."/>
            <person name="Debelle F."/>
            <person name="Munos S."/>
            <person name="Bendahmane A."/>
            <person name="Berges H."/>
            <person name="Niebel A."/>
            <person name="Buitink J."/>
            <person name="Frugier F."/>
            <person name="Benhamed M."/>
            <person name="Crespi M."/>
            <person name="Gouzy J."/>
            <person name="Gamas P."/>
        </authorList>
    </citation>
    <scope>NUCLEOTIDE SEQUENCE [LARGE SCALE GENOMIC DNA]</scope>
    <source>
        <strain evidence="4">cv. Jemalong A17</strain>
    </source>
</reference>
<protein>
    <submittedName>
        <fullName evidence="3">Putative 3-methyl-2-oxobutanoate dehydrogenase (2-methylpropanoyl-transferring)</fullName>
        <ecNumber evidence="3">1.2.4.4</ecNumber>
    </submittedName>
</protein>
<feature type="domain" description="Dehydrogenase E1 component" evidence="2">
    <location>
        <begin position="57"/>
        <end position="131"/>
    </location>
</feature>
<comment type="caution">
    <text evidence="3">The sequence shown here is derived from an EMBL/GenBank/DDBJ whole genome shotgun (WGS) entry which is preliminary data.</text>
</comment>
<dbReference type="EC" id="1.2.4.4" evidence="3"/>
<dbReference type="InterPro" id="IPR001017">
    <property type="entry name" value="DH_E1"/>
</dbReference>
<dbReference type="GO" id="GO:0003863">
    <property type="term" value="F:branched-chain 2-oxo acid dehydrogenase activity"/>
    <property type="evidence" value="ECO:0007669"/>
    <property type="project" value="UniProtKB-EC"/>
</dbReference>
<dbReference type="Gramene" id="rna48347">
    <property type="protein sequence ID" value="RHN41967.1"/>
    <property type="gene ID" value="gene48347"/>
</dbReference>
<gene>
    <name evidence="3" type="ORF">MtrunA17_Chr8g0371741</name>
</gene>
<dbReference type="InterPro" id="IPR029061">
    <property type="entry name" value="THDP-binding"/>
</dbReference>
<keyword evidence="1 3" id="KW-0560">Oxidoreductase</keyword>
<accession>A0A396GTM6</accession>
<evidence type="ECO:0000313" key="4">
    <source>
        <dbReference type="Proteomes" id="UP000265566"/>
    </source>
</evidence>
<evidence type="ECO:0000313" key="3">
    <source>
        <dbReference type="EMBL" id="RHN41967.1"/>
    </source>
</evidence>
<evidence type="ECO:0000259" key="2">
    <source>
        <dbReference type="Pfam" id="PF00676"/>
    </source>
</evidence>
<proteinExistence type="predicted"/>
<dbReference type="Pfam" id="PF00676">
    <property type="entry name" value="E1_dh"/>
    <property type="match status" value="1"/>
</dbReference>
<organism evidence="3 4">
    <name type="scientific">Medicago truncatula</name>
    <name type="common">Barrel medic</name>
    <name type="synonym">Medicago tribuloides</name>
    <dbReference type="NCBI Taxonomy" id="3880"/>
    <lineage>
        <taxon>Eukaryota</taxon>
        <taxon>Viridiplantae</taxon>
        <taxon>Streptophyta</taxon>
        <taxon>Embryophyta</taxon>
        <taxon>Tracheophyta</taxon>
        <taxon>Spermatophyta</taxon>
        <taxon>Magnoliopsida</taxon>
        <taxon>eudicotyledons</taxon>
        <taxon>Gunneridae</taxon>
        <taxon>Pentapetalae</taxon>
        <taxon>rosids</taxon>
        <taxon>fabids</taxon>
        <taxon>Fabales</taxon>
        <taxon>Fabaceae</taxon>
        <taxon>Papilionoideae</taxon>
        <taxon>50 kb inversion clade</taxon>
        <taxon>NPAAA clade</taxon>
        <taxon>Hologalegina</taxon>
        <taxon>IRL clade</taxon>
        <taxon>Trifolieae</taxon>
        <taxon>Medicago</taxon>
    </lineage>
</organism>
<dbReference type="EMBL" id="PSQE01000008">
    <property type="protein sequence ID" value="RHN41967.1"/>
    <property type="molecule type" value="Genomic_DNA"/>
</dbReference>
<dbReference type="PANTHER" id="PTHR43380">
    <property type="entry name" value="2-OXOISOVALERATE DEHYDROGENASE SUBUNIT ALPHA, MITOCHONDRIAL"/>
    <property type="match status" value="1"/>
</dbReference>
<name>A0A396GTM6_MEDTR</name>
<sequence length="197" mass="22694">MAVRMYSEMVTLQTMDSIFFWYRGKEEFPSTSPQWEKKQLTLHQQLRFLLMIYLASGDGIVVKGQAYGIWSIRVDGNDALAVYSAVHTAREIAIKEQRPVLIEALSYRVGHHSTSDDSTKYRAIDEIGKWKEILRIDSKNGLKGMVGGVTRMNCFFEFVLQLMHAIQVAEKAQKKQERELRNIIEKHPKPQVDMSSL</sequence>